<dbReference type="OrthoDB" id="7280667at2"/>
<dbReference type="Proteomes" id="UP000200980">
    <property type="component" value="Unassembled WGS sequence"/>
</dbReference>
<protein>
    <submittedName>
        <fullName evidence="1">Uncharacterized protein</fullName>
    </submittedName>
</protein>
<dbReference type="AlphaFoldDB" id="A0A1S8GPX8"/>
<evidence type="ECO:0000313" key="2">
    <source>
        <dbReference type="Proteomes" id="UP000200980"/>
    </source>
</evidence>
<dbReference type="RefSeq" id="WP_077396432.1">
    <property type="nucleotide sequence ID" value="NZ_JATM01000003.1"/>
</dbReference>
<evidence type="ECO:0000313" key="1">
    <source>
        <dbReference type="EMBL" id="OOL18257.1"/>
    </source>
</evidence>
<keyword evidence="2" id="KW-1185">Reference proteome</keyword>
<comment type="caution">
    <text evidence="1">The sequence shown here is derived from an EMBL/GenBank/DDBJ whole genome shotgun (WGS) entry which is preliminary data.</text>
</comment>
<sequence>MSRIAHITTSPTRERTHKADYEAIGRKRRRANTLGTLAARLKAEVISEAEQWIKDWMLAEHGYLDIMKNGGAPALAGNVFTFNALQGKAWGRLNAFRRHAGRARHQLLVNILGLGWSFTSLGSKLYPDLHPDNARKKASEDCAATLEMLAAFWQEQRRKKARQAISIARQHHSGIDIATLSNRYNIAPTGLDRLIKHGEKIMNKPQKLTSVEFRS</sequence>
<accession>A0A1S8GPX8</accession>
<gene>
    <name evidence="1" type="ORF">AL01_05480</name>
</gene>
<dbReference type="EMBL" id="JATM01000003">
    <property type="protein sequence ID" value="OOL18257.1"/>
    <property type="molecule type" value="Genomic_DNA"/>
</dbReference>
<organism evidence="1 2">
    <name type="scientific">Bombella intestini</name>
    <dbReference type="NCBI Taxonomy" id="1539051"/>
    <lineage>
        <taxon>Bacteria</taxon>
        <taxon>Pseudomonadati</taxon>
        <taxon>Pseudomonadota</taxon>
        <taxon>Alphaproteobacteria</taxon>
        <taxon>Acetobacterales</taxon>
        <taxon>Acetobacteraceae</taxon>
        <taxon>Bombella</taxon>
    </lineage>
</organism>
<name>A0A1S8GPX8_9PROT</name>
<proteinExistence type="predicted"/>
<reference evidence="1 2" key="1">
    <citation type="journal article" date="2016" name="PLoS ONE">
        <title>Whole-Genome Sequence Analysis of Bombella intestini LMG 28161T, a Novel Acetic Acid Bacterium Isolated from the Crop of a Red-Tailed Bumble Bee, Bombus lapidarius.</title>
        <authorList>
            <person name="Li L."/>
            <person name="Illeghems K."/>
            <person name="Van Kerrebroeck S."/>
            <person name="Borremans W."/>
            <person name="Cleenwerck I."/>
            <person name="Smagghe G."/>
            <person name="De Vuyst L."/>
            <person name="Vandamme P."/>
        </authorList>
    </citation>
    <scope>NUCLEOTIDE SEQUENCE [LARGE SCALE GENOMIC DNA]</scope>
    <source>
        <strain evidence="1 2">R-52487</strain>
    </source>
</reference>